<dbReference type="PANTHER" id="PTHR19288">
    <property type="entry name" value="4-NITROPHENYLPHOSPHATASE-RELATED"/>
    <property type="match status" value="1"/>
</dbReference>
<dbReference type="NCBIfam" id="TIGR01460">
    <property type="entry name" value="HAD-SF-IIA"/>
    <property type="match status" value="1"/>
</dbReference>
<evidence type="ECO:0000313" key="1">
    <source>
        <dbReference type="EMBL" id="GAA2773428.1"/>
    </source>
</evidence>
<gene>
    <name evidence="1" type="ORF">GCM10010470_01400</name>
</gene>
<dbReference type="GO" id="GO:0016787">
    <property type="term" value="F:hydrolase activity"/>
    <property type="evidence" value="ECO:0007669"/>
    <property type="project" value="UniProtKB-KW"/>
</dbReference>
<dbReference type="PANTHER" id="PTHR19288:SF46">
    <property type="entry name" value="HALOACID DEHALOGENASE-LIKE HYDROLASE DOMAIN-CONTAINING PROTEIN 2"/>
    <property type="match status" value="1"/>
</dbReference>
<comment type="caution">
    <text evidence="1">The sequence shown here is derived from an EMBL/GenBank/DDBJ whole genome shotgun (WGS) entry which is preliminary data.</text>
</comment>
<name>A0ABN3V0X1_9PSEU</name>
<dbReference type="InterPro" id="IPR036412">
    <property type="entry name" value="HAD-like_sf"/>
</dbReference>
<dbReference type="RefSeq" id="WP_344677327.1">
    <property type="nucleotide sequence ID" value="NZ_BAAAUX010000001.1"/>
</dbReference>
<reference evidence="1 2" key="1">
    <citation type="journal article" date="2019" name="Int. J. Syst. Evol. Microbiol.">
        <title>The Global Catalogue of Microorganisms (GCM) 10K type strain sequencing project: providing services to taxonomists for standard genome sequencing and annotation.</title>
        <authorList>
            <consortium name="The Broad Institute Genomics Platform"/>
            <consortium name="The Broad Institute Genome Sequencing Center for Infectious Disease"/>
            <person name="Wu L."/>
            <person name="Ma J."/>
        </authorList>
    </citation>
    <scope>NUCLEOTIDE SEQUENCE [LARGE SCALE GENOMIC DNA]</scope>
    <source>
        <strain evidence="1 2">JCM 9383</strain>
    </source>
</reference>
<dbReference type="InterPro" id="IPR006357">
    <property type="entry name" value="HAD-SF_hydro_IIA"/>
</dbReference>
<dbReference type="Pfam" id="PF13242">
    <property type="entry name" value="Hydrolase_like"/>
    <property type="match status" value="1"/>
</dbReference>
<keyword evidence="2" id="KW-1185">Reference proteome</keyword>
<dbReference type="SUPFAM" id="SSF56784">
    <property type="entry name" value="HAD-like"/>
    <property type="match status" value="1"/>
</dbReference>
<dbReference type="Pfam" id="PF13344">
    <property type="entry name" value="Hydrolase_6"/>
    <property type="match status" value="1"/>
</dbReference>
<dbReference type="InterPro" id="IPR023214">
    <property type="entry name" value="HAD_sf"/>
</dbReference>
<dbReference type="Gene3D" id="3.40.50.1000">
    <property type="entry name" value="HAD superfamily/HAD-like"/>
    <property type="match status" value="2"/>
</dbReference>
<proteinExistence type="predicted"/>
<dbReference type="NCBIfam" id="TIGR01549">
    <property type="entry name" value="HAD-SF-IA-v1"/>
    <property type="match status" value="1"/>
</dbReference>
<keyword evidence="1" id="KW-0378">Hydrolase</keyword>
<evidence type="ECO:0000313" key="2">
    <source>
        <dbReference type="Proteomes" id="UP001500979"/>
    </source>
</evidence>
<organism evidence="1 2">
    <name type="scientific">Saccharopolyspora taberi</name>
    <dbReference type="NCBI Taxonomy" id="60895"/>
    <lineage>
        <taxon>Bacteria</taxon>
        <taxon>Bacillati</taxon>
        <taxon>Actinomycetota</taxon>
        <taxon>Actinomycetes</taxon>
        <taxon>Pseudonocardiales</taxon>
        <taxon>Pseudonocardiaceae</taxon>
        <taxon>Saccharopolyspora</taxon>
    </lineage>
</organism>
<dbReference type="InterPro" id="IPR006439">
    <property type="entry name" value="HAD-SF_hydro_IA"/>
</dbReference>
<sequence>MPSIADGFDGFIVDLDGVVHLGWEPIPGAVDALRELDRRGKGVVYLTNDPQFARTAITAKLTGLGLEVPAESVVTSGWAAAVKVSDGGAAVYVIGSEELRSEVTLAGGRVLSAAEAGSADRILVAGHTGFDYDELRAACRAGENGAELYATNRDATFPMRDGPWPATGAILAAVETALGRTATSVGKPEPEIFEVAKSLLGGGNVAVVGDRPDTDVLGGRRAGLPTILVGGATPADLVRPDHVLPDLAGLLGDR</sequence>
<dbReference type="EMBL" id="BAAAUX010000001">
    <property type="protein sequence ID" value="GAA2773428.1"/>
    <property type="molecule type" value="Genomic_DNA"/>
</dbReference>
<dbReference type="Proteomes" id="UP001500979">
    <property type="component" value="Unassembled WGS sequence"/>
</dbReference>
<protein>
    <submittedName>
        <fullName evidence="1">HAD-IIA family hydrolase</fullName>
    </submittedName>
</protein>
<accession>A0ABN3V0X1</accession>